<feature type="compositionally biased region" description="Polar residues" evidence="1">
    <location>
        <begin position="230"/>
        <end position="256"/>
    </location>
</feature>
<evidence type="ECO:0000256" key="1">
    <source>
        <dbReference type="SAM" id="MobiDB-lite"/>
    </source>
</evidence>
<accession>A0A165M906</accession>
<keyword evidence="2" id="KW-1133">Transmembrane helix</keyword>
<gene>
    <name evidence="3" type="ORF">EXIGLDRAFT_726820</name>
</gene>
<sequence length="411" mass="43562">MSVSTRLERVSDASEPVSSIGGITSAHVIPRTSSSTTGRGGASGSEHSRRLGIDYAARAEGDGPHSRATLATVPAAVKGPQSSALSRLRRAWTSVLKTGKRASNEEAPTMHSSMLPATLRNASLLPIAPASRPDVTQLSLDLQPSERLKFSLDGQHPEAWWSLDSSASLTAHGESATDLCHIGVSPYSSTLRVPAPGAALNLAASTSTNGSGSATLGASVHRSEFVTPRRSGTTTHPDFGASQSTQGPSSNNSSPEAHNPLMHQLQVQPQPRLTLPTHVSIISNLSSFQEGSPREDQRRARRTAVAKGMFFAGFLVPMCWLVGGWLLQRRELHRRRRGDGKNTSGIRERLRMSTWSGPEPANRDPELAAVSAPDTRLDMWVRRCRIASFVGGIVILAACIAAGGVAAGVKS</sequence>
<evidence type="ECO:0000313" key="3">
    <source>
        <dbReference type="EMBL" id="KZV98928.1"/>
    </source>
</evidence>
<reference evidence="3 4" key="1">
    <citation type="journal article" date="2016" name="Mol. Biol. Evol.">
        <title>Comparative Genomics of Early-Diverging Mushroom-Forming Fungi Provides Insights into the Origins of Lignocellulose Decay Capabilities.</title>
        <authorList>
            <person name="Nagy L.G."/>
            <person name="Riley R."/>
            <person name="Tritt A."/>
            <person name="Adam C."/>
            <person name="Daum C."/>
            <person name="Floudas D."/>
            <person name="Sun H."/>
            <person name="Yadav J.S."/>
            <person name="Pangilinan J."/>
            <person name="Larsson K.H."/>
            <person name="Matsuura K."/>
            <person name="Barry K."/>
            <person name="Labutti K."/>
            <person name="Kuo R."/>
            <person name="Ohm R.A."/>
            <person name="Bhattacharya S.S."/>
            <person name="Shirouzu T."/>
            <person name="Yoshinaga Y."/>
            <person name="Martin F.M."/>
            <person name="Grigoriev I.V."/>
            <person name="Hibbett D.S."/>
        </authorList>
    </citation>
    <scope>NUCLEOTIDE SEQUENCE [LARGE SCALE GENOMIC DNA]</scope>
    <source>
        <strain evidence="3 4">HHB12029</strain>
    </source>
</reference>
<keyword evidence="2" id="KW-0472">Membrane</keyword>
<feature type="compositionally biased region" description="Low complexity" evidence="1">
    <location>
        <begin position="205"/>
        <end position="219"/>
    </location>
</feature>
<dbReference type="InParanoid" id="A0A165M906"/>
<feature type="region of interest" description="Disordered" evidence="1">
    <location>
        <begin position="1"/>
        <end position="48"/>
    </location>
</feature>
<dbReference type="AlphaFoldDB" id="A0A165M906"/>
<keyword evidence="4" id="KW-1185">Reference proteome</keyword>
<dbReference type="EMBL" id="KV425914">
    <property type="protein sequence ID" value="KZV98928.1"/>
    <property type="molecule type" value="Genomic_DNA"/>
</dbReference>
<protein>
    <submittedName>
        <fullName evidence="3">Uncharacterized protein</fullName>
    </submittedName>
</protein>
<evidence type="ECO:0000313" key="4">
    <source>
        <dbReference type="Proteomes" id="UP000077266"/>
    </source>
</evidence>
<organism evidence="3 4">
    <name type="scientific">Exidia glandulosa HHB12029</name>
    <dbReference type="NCBI Taxonomy" id="1314781"/>
    <lineage>
        <taxon>Eukaryota</taxon>
        <taxon>Fungi</taxon>
        <taxon>Dikarya</taxon>
        <taxon>Basidiomycota</taxon>
        <taxon>Agaricomycotina</taxon>
        <taxon>Agaricomycetes</taxon>
        <taxon>Auriculariales</taxon>
        <taxon>Exidiaceae</taxon>
        <taxon>Exidia</taxon>
    </lineage>
</organism>
<feature type="region of interest" description="Disordered" evidence="1">
    <location>
        <begin position="205"/>
        <end position="258"/>
    </location>
</feature>
<evidence type="ECO:0000256" key="2">
    <source>
        <dbReference type="SAM" id="Phobius"/>
    </source>
</evidence>
<keyword evidence="2" id="KW-0812">Transmembrane</keyword>
<dbReference type="Proteomes" id="UP000077266">
    <property type="component" value="Unassembled WGS sequence"/>
</dbReference>
<feature type="compositionally biased region" description="Basic and acidic residues" evidence="1">
    <location>
        <begin position="1"/>
        <end position="12"/>
    </location>
</feature>
<dbReference type="OrthoDB" id="3251367at2759"/>
<proteinExistence type="predicted"/>
<feature type="transmembrane region" description="Helical" evidence="2">
    <location>
        <begin position="386"/>
        <end position="409"/>
    </location>
</feature>
<name>A0A165M906_EXIGL</name>
<feature type="transmembrane region" description="Helical" evidence="2">
    <location>
        <begin position="308"/>
        <end position="327"/>
    </location>
</feature>
<dbReference type="STRING" id="1314781.A0A165M906"/>